<protein>
    <submittedName>
        <fullName evidence="1">Uncharacterized protein</fullName>
    </submittedName>
</protein>
<dbReference type="EMBL" id="HACA01024386">
    <property type="protein sequence ID" value="CDW41747.1"/>
    <property type="molecule type" value="Transcribed_RNA"/>
</dbReference>
<accession>A0A0K2UV02</accession>
<name>A0A0K2UV02_LEPSM</name>
<feature type="non-terminal residue" evidence="1">
    <location>
        <position position="78"/>
    </location>
</feature>
<organism evidence="1">
    <name type="scientific">Lepeophtheirus salmonis</name>
    <name type="common">Salmon louse</name>
    <name type="synonym">Caligus salmonis</name>
    <dbReference type="NCBI Taxonomy" id="72036"/>
    <lineage>
        <taxon>Eukaryota</taxon>
        <taxon>Metazoa</taxon>
        <taxon>Ecdysozoa</taxon>
        <taxon>Arthropoda</taxon>
        <taxon>Crustacea</taxon>
        <taxon>Multicrustacea</taxon>
        <taxon>Hexanauplia</taxon>
        <taxon>Copepoda</taxon>
        <taxon>Siphonostomatoida</taxon>
        <taxon>Caligidae</taxon>
        <taxon>Lepeophtheirus</taxon>
    </lineage>
</organism>
<dbReference type="AlphaFoldDB" id="A0A0K2UV02"/>
<proteinExistence type="predicted"/>
<sequence>MCTDYKIFTVELAYINLVLGLSIEDILLNVRSVFRGQKPHSLMVRAGVASCGKSPLIFVPDGVKVNCRFYLYILLSQV</sequence>
<reference evidence="1" key="1">
    <citation type="submission" date="2014-05" db="EMBL/GenBank/DDBJ databases">
        <authorList>
            <person name="Chronopoulou M."/>
        </authorList>
    </citation>
    <scope>NUCLEOTIDE SEQUENCE</scope>
    <source>
        <tissue evidence="1">Whole organism</tissue>
    </source>
</reference>
<evidence type="ECO:0000313" key="1">
    <source>
        <dbReference type="EMBL" id="CDW41747.1"/>
    </source>
</evidence>